<accession>A0A345C305</accession>
<keyword evidence="1" id="KW-0812">Transmembrane</keyword>
<evidence type="ECO:0000313" key="2">
    <source>
        <dbReference type="EMBL" id="AXF57586.1"/>
    </source>
</evidence>
<sequence>MLTGTVMVFGMGKTQFQLSCFGNCTHPYVRILDRFDIYGMILMSFGCYIRSALFFLLCYDQLISRFKAQNHWFRRGIFWGSGLLADGLSLFIANNHLRVEYFMMLYTNALIFLPIPFLLLVVSWFKRENNKGLSV</sequence>
<dbReference type="EMBL" id="CP031092">
    <property type="protein sequence ID" value="AXF57586.1"/>
    <property type="molecule type" value="Genomic_DNA"/>
</dbReference>
<evidence type="ECO:0000313" key="3">
    <source>
        <dbReference type="Proteomes" id="UP000252100"/>
    </source>
</evidence>
<gene>
    <name evidence="2" type="ORF">DT065_17395</name>
</gene>
<protein>
    <submittedName>
        <fullName evidence="2">Uncharacterized protein</fullName>
    </submittedName>
</protein>
<keyword evidence="3" id="KW-1185">Reference proteome</keyword>
<feature type="transmembrane region" description="Helical" evidence="1">
    <location>
        <begin position="37"/>
        <end position="57"/>
    </location>
</feature>
<proteinExistence type="predicted"/>
<name>A0A345C305_9BACI</name>
<dbReference type="KEGG" id="rue:DT065_17395"/>
<dbReference type="AlphaFoldDB" id="A0A345C305"/>
<keyword evidence="1" id="KW-0472">Membrane</keyword>
<feature type="transmembrane region" description="Helical" evidence="1">
    <location>
        <begin position="103"/>
        <end position="125"/>
    </location>
</feature>
<evidence type="ECO:0000256" key="1">
    <source>
        <dbReference type="SAM" id="Phobius"/>
    </source>
</evidence>
<organism evidence="2 3">
    <name type="scientific">Salicibibacter kimchii</name>
    <dbReference type="NCBI Taxonomy" id="2099786"/>
    <lineage>
        <taxon>Bacteria</taxon>
        <taxon>Bacillati</taxon>
        <taxon>Bacillota</taxon>
        <taxon>Bacilli</taxon>
        <taxon>Bacillales</taxon>
        <taxon>Bacillaceae</taxon>
        <taxon>Salicibibacter</taxon>
    </lineage>
</organism>
<reference evidence="2 3" key="1">
    <citation type="journal article" date="2018" name="J. Microbiol.">
        <title>Salicibibacter kimchii gen. nov., sp. nov., a moderately halophilic and alkalitolerant bacterium in the family Bacillaceae, isolated from kimchi.</title>
        <authorList>
            <person name="Jang J.Y."/>
            <person name="Oh Y.J."/>
            <person name="Lim S.K."/>
            <person name="Park H.K."/>
            <person name="Lee C."/>
            <person name="Kim J.Y."/>
            <person name="Lee M.A."/>
            <person name="Choi H.J."/>
        </authorList>
    </citation>
    <scope>NUCLEOTIDE SEQUENCE [LARGE SCALE GENOMIC DNA]</scope>
    <source>
        <strain evidence="2 3">NKC1-1</strain>
    </source>
</reference>
<dbReference type="Proteomes" id="UP000252100">
    <property type="component" value="Chromosome"/>
</dbReference>
<keyword evidence="1" id="KW-1133">Transmembrane helix</keyword>
<feature type="transmembrane region" description="Helical" evidence="1">
    <location>
        <begin position="77"/>
        <end position="97"/>
    </location>
</feature>